<dbReference type="Gene3D" id="1.25.40.20">
    <property type="entry name" value="Ankyrin repeat-containing domain"/>
    <property type="match status" value="1"/>
</dbReference>
<dbReference type="Pfam" id="PF00023">
    <property type="entry name" value="Ank"/>
    <property type="match status" value="1"/>
</dbReference>
<evidence type="ECO:0000313" key="1">
    <source>
        <dbReference type="EMBL" id="PKI26180.1"/>
    </source>
</evidence>
<dbReference type="SUPFAM" id="SSF48403">
    <property type="entry name" value="Ankyrin repeat"/>
    <property type="match status" value="1"/>
</dbReference>
<dbReference type="Proteomes" id="UP000233551">
    <property type="component" value="Unassembled WGS sequence"/>
</dbReference>
<gene>
    <name evidence="1" type="ORF">CRG98_049131</name>
</gene>
<dbReference type="EMBL" id="PGOL01035732">
    <property type="protein sequence ID" value="PKI26180.1"/>
    <property type="molecule type" value="Genomic_DNA"/>
</dbReference>
<dbReference type="InterPro" id="IPR002110">
    <property type="entry name" value="Ankyrin_rpt"/>
</dbReference>
<dbReference type="InterPro" id="IPR036770">
    <property type="entry name" value="Ankyrin_rpt-contain_sf"/>
</dbReference>
<protein>
    <submittedName>
        <fullName evidence="1">Uncharacterized protein</fullName>
    </submittedName>
</protein>
<keyword evidence="2" id="KW-1185">Reference proteome</keyword>
<sequence>MRGRIPVVQELLKSELARESVKKKVDDGDSVLHLCVKYNHLEVLKLVLGSTSDDGE</sequence>
<comment type="caution">
    <text evidence="1">The sequence shown here is derived from an EMBL/GenBank/DDBJ whole genome shotgun (WGS) entry which is preliminary data.</text>
</comment>
<organism evidence="1 2">
    <name type="scientific">Punica granatum</name>
    <name type="common">Pomegranate</name>
    <dbReference type="NCBI Taxonomy" id="22663"/>
    <lineage>
        <taxon>Eukaryota</taxon>
        <taxon>Viridiplantae</taxon>
        <taxon>Streptophyta</taxon>
        <taxon>Embryophyta</taxon>
        <taxon>Tracheophyta</taxon>
        <taxon>Spermatophyta</taxon>
        <taxon>Magnoliopsida</taxon>
        <taxon>eudicotyledons</taxon>
        <taxon>Gunneridae</taxon>
        <taxon>Pentapetalae</taxon>
        <taxon>rosids</taxon>
        <taxon>malvids</taxon>
        <taxon>Myrtales</taxon>
        <taxon>Lythraceae</taxon>
        <taxon>Punica</taxon>
    </lineage>
</organism>
<evidence type="ECO:0000313" key="2">
    <source>
        <dbReference type="Proteomes" id="UP000233551"/>
    </source>
</evidence>
<name>A0A2I0HFK9_PUNGR</name>
<reference evidence="1 2" key="1">
    <citation type="submission" date="2017-11" db="EMBL/GenBank/DDBJ databases">
        <title>De-novo sequencing of pomegranate (Punica granatum L.) genome.</title>
        <authorList>
            <person name="Akparov Z."/>
            <person name="Amiraslanov A."/>
            <person name="Hajiyeva S."/>
            <person name="Abbasov M."/>
            <person name="Kaur K."/>
            <person name="Hamwieh A."/>
            <person name="Solovyev V."/>
            <person name="Salamov A."/>
            <person name="Braich B."/>
            <person name="Kosarev P."/>
            <person name="Mahmoud A."/>
            <person name="Hajiyev E."/>
            <person name="Babayeva S."/>
            <person name="Izzatullayeva V."/>
            <person name="Mammadov A."/>
            <person name="Mammadov A."/>
            <person name="Sharifova S."/>
            <person name="Ojaghi J."/>
            <person name="Eynullazada K."/>
            <person name="Bayramov B."/>
            <person name="Abdulazimova A."/>
            <person name="Shahmuradov I."/>
        </authorList>
    </citation>
    <scope>NUCLEOTIDE SEQUENCE [LARGE SCALE GENOMIC DNA]</scope>
    <source>
        <strain evidence="2">cv. AG2017</strain>
        <tissue evidence="1">Leaf</tissue>
    </source>
</reference>
<accession>A0A2I0HFK9</accession>
<feature type="non-terminal residue" evidence="1">
    <location>
        <position position="56"/>
    </location>
</feature>
<dbReference type="AlphaFoldDB" id="A0A2I0HFK9"/>
<proteinExistence type="predicted"/>